<evidence type="ECO:0008006" key="4">
    <source>
        <dbReference type="Google" id="ProtNLM"/>
    </source>
</evidence>
<dbReference type="OrthoDB" id="1447802at2"/>
<keyword evidence="1" id="KW-1133">Transmembrane helix</keyword>
<organism evidence="2 3">
    <name type="scientific">Flavobacterium segetis</name>
    <dbReference type="NCBI Taxonomy" id="271157"/>
    <lineage>
        <taxon>Bacteria</taxon>
        <taxon>Pseudomonadati</taxon>
        <taxon>Bacteroidota</taxon>
        <taxon>Flavobacteriia</taxon>
        <taxon>Flavobacteriales</taxon>
        <taxon>Flavobacteriaceae</taxon>
        <taxon>Flavobacterium</taxon>
    </lineage>
</organism>
<dbReference type="AlphaFoldDB" id="A0A1M5FJB9"/>
<sequence length="127" mass="15047">MFRKVLYFTLFILVLTIYVMQRLKIPLPALVNNYTNDLLYLPLVLGAIEFIIRRLKKDASFTLPLGFVIFLSCSYSFYFEYYLPKINLRYTGDWIDVILYFVGGIAFFFVGRTKRKIINEEDKIESL</sequence>
<keyword evidence="3" id="KW-1185">Reference proteome</keyword>
<name>A0A1M5FJB9_9FLAO</name>
<feature type="transmembrane region" description="Helical" evidence="1">
    <location>
        <begin position="62"/>
        <end position="82"/>
    </location>
</feature>
<protein>
    <recommendedName>
        <fullName evidence="4">VanZ like family protein</fullName>
    </recommendedName>
</protein>
<feature type="transmembrane region" description="Helical" evidence="1">
    <location>
        <begin position="38"/>
        <end position="55"/>
    </location>
</feature>
<accession>A0A1M5FJB9</accession>
<dbReference type="EMBL" id="FQWE01000002">
    <property type="protein sequence ID" value="SHF91261.1"/>
    <property type="molecule type" value="Genomic_DNA"/>
</dbReference>
<evidence type="ECO:0000313" key="3">
    <source>
        <dbReference type="Proteomes" id="UP000184036"/>
    </source>
</evidence>
<dbReference type="Proteomes" id="UP000184036">
    <property type="component" value="Unassembled WGS sequence"/>
</dbReference>
<reference evidence="3" key="1">
    <citation type="submission" date="2016-11" db="EMBL/GenBank/DDBJ databases">
        <authorList>
            <person name="Varghese N."/>
            <person name="Submissions S."/>
        </authorList>
    </citation>
    <scope>NUCLEOTIDE SEQUENCE [LARGE SCALE GENOMIC DNA]</scope>
    <source>
        <strain evidence="3">DSM 19741</strain>
    </source>
</reference>
<keyword evidence="1" id="KW-0472">Membrane</keyword>
<feature type="transmembrane region" description="Helical" evidence="1">
    <location>
        <begin position="94"/>
        <end position="111"/>
    </location>
</feature>
<evidence type="ECO:0000256" key="1">
    <source>
        <dbReference type="SAM" id="Phobius"/>
    </source>
</evidence>
<dbReference type="RefSeq" id="WP_072988670.1">
    <property type="nucleotide sequence ID" value="NZ_FQWE01000002.1"/>
</dbReference>
<keyword evidence="1" id="KW-0812">Transmembrane</keyword>
<dbReference type="STRING" id="271157.SAMN05444396_102408"/>
<proteinExistence type="predicted"/>
<gene>
    <name evidence="2" type="ORF">SAMN05444396_102408</name>
</gene>
<evidence type="ECO:0000313" key="2">
    <source>
        <dbReference type="EMBL" id="SHF91261.1"/>
    </source>
</evidence>